<evidence type="ECO:0000313" key="5">
    <source>
        <dbReference type="Proteomes" id="UP000179284"/>
    </source>
</evidence>
<dbReference type="PANTHER" id="PTHR43479">
    <property type="entry name" value="ACREF/ENVCD OPERON REPRESSOR-RELATED"/>
    <property type="match status" value="1"/>
</dbReference>
<dbReference type="SUPFAM" id="SSF46689">
    <property type="entry name" value="Homeodomain-like"/>
    <property type="match status" value="1"/>
</dbReference>
<sequence>MNRREEIIYATLELASEYGLKSVSLSQIADKVGIRKPSLYNHFKSKEELVKSMYTFLREKAKLGSSTTSQADAFPEDKSLAQILMESISTYFCFLSDENMMKFFKVLYSERSISPVAAQIMLDETDRMISLTKNLFYGLVVHGKMKNENVDTAALSYAMTVHSLVDRQMDMITAGQSDVHMAAELPKEIIEYIQWFCKQMEA</sequence>
<dbReference type="EMBL" id="CP017831">
    <property type="protein sequence ID" value="AOZ95313.1"/>
    <property type="molecule type" value="Genomic_DNA"/>
</dbReference>
<dbReference type="Gene3D" id="1.10.10.60">
    <property type="entry name" value="Homeodomain-like"/>
    <property type="match status" value="1"/>
</dbReference>
<organism evidence="4 5">
    <name type="scientific">Butyrivibrio hungatei</name>
    <dbReference type="NCBI Taxonomy" id="185008"/>
    <lineage>
        <taxon>Bacteria</taxon>
        <taxon>Bacillati</taxon>
        <taxon>Bacillota</taxon>
        <taxon>Clostridia</taxon>
        <taxon>Lachnospirales</taxon>
        <taxon>Lachnospiraceae</taxon>
        <taxon>Butyrivibrio</taxon>
    </lineage>
</organism>
<name>A0A1D9NYE7_9FIRM</name>
<dbReference type="Gene3D" id="1.10.357.10">
    <property type="entry name" value="Tetracycline Repressor, domain 2"/>
    <property type="match status" value="1"/>
</dbReference>
<proteinExistence type="predicted"/>
<evidence type="ECO:0000259" key="3">
    <source>
        <dbReference type="PROSITE" id="PS50977"/>
    </source>
</evidence>
<keyword evidence="1 2" id="KW-0238">DNA-binding</keyword>
<dbReference type="KEGG" id="bhu:bhn_I0278"/>
<dbReference type="AlphaFoldDB" id="A0A1D9NYE7"/>
<protein>
    <submittedName>
        <fullName evidence="4">TetR family transcriptional regulator</fullName>
    </submittedName>
</protein>
<dbReference type="PRINTS" id="PR00455">
    <property type="entry name" value="HTHTETR"/>
</dbReference>
<dbReference type="Proteomes" id="UP000179284">
    <property type="component" value="Chromosome I"/>
</dbReference>
<dbReference type="InterPro" id="IPR001647">
    <property type="entry name" value="HTH_TetR"/>
</dbReference>
<dbReference type="PANTHER" id="PTHR43479:SF11">
    <property type="entry name" value="ACREF_ENVCD OPERON REPRESSOR-RELATED"/>
    <property type="match status" value="1"/>
</dbReference>
<dbReference type="PROSITE" id="PS50977">
    <property type="entry name" value="HTH_TETR_2"/>
    <property type="match status" value="1"/>
</dbReference>
<accession>A0A1D9NYE7</accession>
<feature type="domain" description="HTH tetR-type" evidence="3">
    <location>
        <begin position="1"/>
        <end position="61"/>
    </location>
</feature>
<gene>
    <name evidence="4" type="ORF">bhn_I0278</name>
</gene>
<evidence type="ECO:0000256" key="1">
    <source>
        <dbReference type="ARBA" id="ARBA00023125"/>
    </source>
</evidence>
<evidence type="ECO:0000313" key="4">
    <source>
        <dbReference type="EMBL" id="AOZ95313.1"/>
    </source>
</evidence>
<dbReference type="RefSeq" id="WP_071175101.1">
    <property type="nucleotide sequence ID" value="NZ_CP017831.1"/>
</dbReference>
<dbReference type="InterPro" id="IPR050624">
    <property type="entry name" value="HTH-type_Tx_Regulator"/>
</dbReference>
<evidence type="ECO:0000256" key="2">
    <source>
        <dbReference type="PROSITE-ProRule" id="PRU00335"/>
    </source>
</evidence>
<feature type="DNA-binding region" description="H-T-H motif" evidence="2">
    <location>
        <begin position="24"/>
        <end position="43"/>
    </location>
</feature>
<dbReference type="OrthoDB" id="9808476at2"/>
<reference evidence="5" key="1">
    <citation type="submission" date="2016-10" db="EMBL/GenBank/DDBJ databases">
        <title>The complete genome sequence of the rumen bacterium Butyrivibrio hungatei MB2003.</title>
        <authorList>
            <person name="Palevich N."/>
            <person name="Kelly W.J."/>
            <person name="Leahy S.C."/>
            <person name="Altermann E."/>
            <person name="Rakonjac J."/>
            <person name="Attwood G.T."/>
        </authorList>
    </citation>
    <scope>NUCLEOTIDE SEQUENCE [LARGE SCALE GENOMIC DNA]</scope>
    <source>
        <strain evidence="5">MB2003</strain>
    </source>
</reference>
<keyword evidence="5" id="KW-1185">Reference proteome</keyword>
<dbReference type="InterPro" id="IPR009057">
    <property type="entry name" value="Homeodomain-like_sf"/>
</dbReference>
<dbReference type="GO" id="GO:0003677">
    <property type="term" value="F:DNA binding"/>
    <property type="evidence" value="ECO:0007669"/>
    <property type="project" value="UniProtKB-UniRule"/>
</dbReference>
<dbReference type="Pfam" id="PF00440">
    <property type="entry name" value="TetR_N"/>
    <property type="match status" value="1"/>
</dbReference>